<feature type="transmembrane region" description="Helical" evidence="3">
    <location>
        <begin position="61"/>
        <end position="80"/>
    </location>
</feature>
<dbReference type="InterPro" id="IPR000160">
    <property type="entry name" value="GGDEF_dom"/>
</dbReference>
<dbReference type="Gene3D" id="3.30.70.270">
    <property type="match status" value="1"/>
</dbReference>
<feature type="domain" description="GGDEF" evidence="4">
    <location>
        <begin position="249"/>
        <end position="383"/>
    </location>
</feature>
<dbReference type="SMART" id="SM00267">
    <property type="entry name" value="GGDEF"/>
    <property type="match status" value="1"/>
</dbReference>
<comment type="caution">
    <text evidence="5">The sequence shown here is derived from an EMBL/GenBank/DDBJ whole genome shotgun (WGS) entry which is preliminary data.</text>
</comment>
<keyword evidence="3" id="KW-0812">Transmembrane</keyword>
<dbReference type="PANTHER" id="PTHR45138">
    <property type="entry name" value="REGULATORY COMPONENTS OF SENSORY TRANSDUCTION SYSTEM"/>
    <property type="match status" value="1"/>
</dbReference>
<dbReference type="InterPro" id="IPR043128">
    <property type="entry name" value="Rev_trsase/Diguanyl_cyclase"/>
</dbReference>
<evidence type="ECO:0000259" key="4">
    <source>
        <dbReference type="PROSITE" id="PS50887"/>
    </source>
</evidence>
<dbReference type="GO" id="GO:0005886">
    <property type="term" value="C:plasma membrane"/>
    <property type="evidence" value="ECO:0007669"/>
    <property type="project" value="TreeGrafter"/>
</dbReference>
<protein>
    <recommendedName>
        <fullName evidence="1">diguanylate cyclase</fullName>
        <ecNumber evidence="1">2.7.7.65</ecNumber>
    </recommendedName>
</protein>
<dbReference type="RefSeq" id="WP_119013575.1">
    <property type="nucleotide sequence ID" value="NZ_QXNC01000019.1"/>
</dbReference>
<keyword evidence="3" id="KW-1133">Transmembrane helix</keyword>
<proteinExistence type="predicted"/>
<accession>A0A4R2NHD9</accession>
<feature type="transmembrane region" description="Helical" evidence="3">
    <location>
        <begin position="6"/>
        <end position="28"/>
    </location>
</feature>
<gene>
    <name evidence="5" type="ORF">EV674_101219</name>
</gene>
<dbReference type="GO" id="GO:0043709">
    <property type="term" value="P:cell adhesion involved in single-species biofilm formation"/>
    <property type="evidence" value="ECO:0007669"/>
    <property type="project" value="TreeGrafter"/>
</dbReference>
<dbReference type="PROSITE" id="PS50887">
    <property type="entry name" value="GGDEF"/>
    <property type="match status" value="1"/>
</dbReference>
<feature type="transmembrane region" description="Helical" evidence="3">
    <location>
        <begin position="35"/>
        <end position="55"/>
    </location>
</feature>
<dbReference type="InterPro" id="IPR029787">
    <property type="entry name" value="Nucleotide_cyclase"/>
</dbReference>
<keyword evidence="3" id="KW-0472">Membrane</keyword>
<feature type="transmembrane region" description="Helical" evidence="3">
    <location>
        <begin position="187"/>
        <end position="207"/>
    </location>
</feature>
<dbReference type="InterPro" id="IPR050469">
    <property type="entry name" value="Diguanylate_Cyclase"/>
</dbReference>
<dbReference type="SUPFAM" id="SSF55073">
    <property type="entry name" value="Nucleotide cyclase"/>
    <property type="match status" value="1"/>
</dbReference>
<keyword evidence="6" id="KW-1185">Reference proteome</keyword>
<dbReference type="Pfam" id="PF00990">
    <property type="entry name" value="GGDEF"/>
    <property type="match status" value="1"/>
</dbReference>
<evidence type="ECO:0000313" key="5">
    <source>
        <dbReference type="EMBL" id="TCP20564.1"/>
    </source>
</evidence>
<dbReference type="CDD" id="cd01949">
    <property type="entry name" value="GGDEF"/>
    <property type="match status" value="1"/>
</dbReference>
<dbReference type="NCBIfam" id="TIGR00254">
    <property type="entry name" value="GGDEF"/>
    <property type="match status" value="1"/>
</dbReference>
<dbReference type="GO" id="GO:1902201">
    <property type="term" value="P:negative regulation of bacterial-type flagellum-dependent cell motility"/>
    <property type="evidence" value="ECO:0007669"/>
    <property type="project" value="TreeGrafter"/>
</dbReference>
<evidence type="ECO:0000256" key="1">
    <source>
        <dbReference type="ARBA" id="ARBA00012528"/>
    </source>
</evidence>
<dbReference type="OrthoDB" id="9813903at2"/>
<dbReference type="EMBL" id="SLXH01000001">
    <property type="protein sequence ID" value="TCP20564.1"/>
    <property type="molecule type" value="Genomic_DNA"/>
</dbReference>
<name>A0A4R2NHD9_9BURK</name>
<reference evidence="5 6" key="1">
    <citation type="submission" date="2019-03" db="EMBL/GenBank/DDBJ databases">
        <title>Genomic Encyclopedia of Type Strains, Phase IV (KMG-IV): sequencing the most valuable type-strain genomes for metagenomic binning, comparative biology and taxonomic classification.</title>
        <authorList>
            <person name="Goeker M."/>
        </authorList>
    </citation>
    <scope>NUCLEOTIDE SEQUENCE [LARGE SCALE GENOMIC DNA]</scope>
    <source>
        <strain evidence="5 6">DSM 1837</strain>
    </source>
</reference>
<dbReference type="EC" id="2.7.7.65" evidence="1"/>
<dbReference type="PANTHER" id="PTHR45138:SF9">
    <property type="entry name" value="DIGUANYLATE CYCLASE DGCM-RELATED"/>
    <property type="match status" value="1"/>
</dbReference>
<feature type="transmembrane region" description="Helical" evidence="3">
    <location>
        <begin position="115"/>
        <end position="135"/>
    </location>
</feature>
<dbReference type="GO" id="GO:0052621">
    <property type="term" value="F:diguanylate cyclase activity"/>
    <property type="evidence" value="ECO:0007669"/>
    <property type="project" value="UniProtKB-EC"/>
</dbReference>
<sequence>MTADVPTLMLMIVVSSVAMAAALLVLGWGNWRDGLHYWAMSLLVGAAGYVLFLLRGQIADAWSVVWGNTLMSVMFAGLLAAVRNFQGQPMQWPVMLVPPLFMAALMQHFMANYGLRVACASYLLACQTLWVWWTLHARRQSSPGRGAWLLAAGLAVEAAMLLARGSSALASAMEGSSILHGNTVQTLTFMVAFIALLVTSMGFVFMAKDRADETNRRLAGQDALTGVANRRSIIAALERAVASALRQRQFMALMMVDIDHFKHVNDRYGHLAGDQVLRHVVALIQQRIRAQDMVGRYGGEEFLVVLPDTTLQGARALAQQLCDVVQATPCAWEGGHIPVTLSIGVYGGVLAPQDAWDLLIHAADSALYCAKAAGRNRVELAQAQGPFTRPGSALSGTCPTPLS</sequence>
<evidence type="ECO:0000256" key="2">
    <source>
        <dbReference type="ARBA" id="ARBA00034247"/>
    </source>
</evidence>
<evidence type="ECO:0000313" key="6">
    <source>
        <dbReference type="Proteomes" id="UP000295182"/>
    </source>
</evidence>
<organism evidence="5 6">
    <name type="scientific">Simplicispira metamorpha</name>
    <dbReference type="NCBI Taxonomy" id="80881"/>
    <lineage>
        <taxon>Bacteria</taxon>
        <taxon>Pseudomonadati</taxon>
        <taxon>Pseudomonadota</taxon>
        <taxon>Betaproteobacteria</taxon>
        <taxon>Burkholderiales</taxon>
        <taxon>Comamonadaceae</taxon>
        <taxon>Simplicispira</taxon>
    </lineage>
</organism>
<dbReference type="FunFam" id="3.30.70.270:FF:000001">
    <property type="entry name" value="Diguanylate cyclase domain protein"/>
    <property type="match status" value="1"/>
</dbReference>
<dbReference type="AlphaFoldDB" id="A0A4R2NHD9"/>
<comment type="catalytic activity">
    <reaction evidence="2">
        <text>2 GTP = 3',3'-c-di-GMP + 2 diphosphate</text>
        <dbReference type="Rhea" id="RHEA:24898"/>
        <dbReference type="ChEBI" id="CHEBI:33019"/>
        <dbReference type="ChEBI" id="CHEBI:37565"/>
        <dbReference type="ChEBI" id="CHEBI:58805"/>
        <dbReference type="EC" id="2.7.7.65"/>
    </reaction>
</comment>
<feature type="transmembrane region" description="Helical" evidence="3">
    <location>
        <begin position="147"/>
        <end position="167"/>
    </location>
</feature>
<dbReference type="Proteomes" id="UP000295182">
    <property type="component" value="Unassembled WGS sequence"/>
</dbReference>
<evidence type="ECO:0000256" key="3">
    <source>
        <dbReference type="SAM" id="Phobius"/>
    </source>
</evidence>